<dbReference type="Pfam" id="PF26356">
    <property type="entry name" value="Pelota_N"/>
    <property type="match status" value="1"/>
</dbReference>
<dbReference type="GO" id="GO:0070651">
    <property type="term" value="P:nonfunctional rRNA decay"/>
    <property type="evidence" value="ECO:0007669"/>
    <property type="project" value="TreeGrafter"/>
</dbReference>
<keyword evidence="4" id="KW-0963">Cytoplasm</keyword>
<dbReference type="InterPro" id="IPR005142">
    <property type="entry name" value="eRF1_3"/>
</dbReference>
<protein>
    <submittedName>
        <fullName evidence="7">Protein pelota</fullName>
    </submittedName>
</protein>
<dbReference type="SUPFAM" id="SSF159065">
    <property type="entry name" value="Dom34/Pelota N-terminal domain-like"/>
    <property type="match status" value="1"/>
</dbReference>
<dbReference type="InterPro" id="IPR029064">
    <property type="entry name" value="Ribosomal_eL30-like_sf"/>
</dbReference>
<dbReference type="GO" id="GO:0005737">
    <property type="term" value="C:cytoplasm"/>
    <property type="evidence" value="ECO:0007669"/>
    <property type="project" value="UniProtKB-SubCell"/>
</dbReference>
<accession>A0A9P6H1I7</accession>
<evidence type="ECO:0000256" key="4">
    <source>
        <dbReference type="ARBA" id="ARBA00022490"/>
    </source>
</evidence>
<evidence type="ECO:0000313" key="8">
    <source>
        <dbReference type="Proteomes" id="UP000740883"/>
    </source>
</evidence>
<feature type="domain" description="eRF1/Pelota-like N-terminal" evidence="6">
    <location>
        <begin position="1"/>
        <end position="127"/>
    </location>
</feature>
<name>A0A9P6H1I7_9MICR</name>
<dbReference type="GO" id="GO:0032790">
    <property type="term" value="P:ribosome disassembly"/>
    <property type="evidence" value="ECO:0007669"/>
    <property type="project" value="TreeGrafter"/>
</dbReference>
<evidence type="ECO:0000259" key="6">
    <source>
        <dbReference type="SMART" id="SM01194"/>
    </source>
</evidence>
<dbReference type="InterPro" id="IPR058547">
    <property type="entry name" value="Pelota_N"/>
</dbReference>
<comment type="cofactor">
    <cofactor evidence="1">
        <name>a divalent metal cation</name>
        <dbReference type="ChEBI" id="CHEBI:60240"/>
    </cofactor>
</comment>
<dbReference type="Proteomes" id="UP000740883">
    <property type="component" value="Unassembled WGS sequence"/>
</dbReference>
<dbReference type="Gene3D" id="3.30.1330.30">
    <property type="match status" value="1"/>
</dbReference>
<comment type="similarity">
    <text evidence="3">Belongs to the eukaryotic release factor 1 family. Pelota subfamily.</text>
</comment>
<dbReference type="GO" id="GO:0070966">
    <property type="term" value="P:nuclear-transcribed mRNA catabolic process, no-go decay"/>
    <property type="evidence" value="ECO:0007669"/>
    <property type="project" value="InterPro"/>
</dbReference>
<dbReference type="Gene3D" id="2.30.30.870">
    <property type="entry name" value="Pelota, domain A"/>
    <property type="match status" value="1"/>
</dbReference>
<dbReference type="Pfam" id="PF03465">
    <property type="entry name" value="eRF1_3"/>
    <property type="match status" value="1"/>
</dbReference>
<dbReference type="GO" id="GO:0046872">
    <property type="term" value="F:metal ion binding"/>
    <property type="evidence" value="ECO:0007669"/>
    <property type="project" value="UniProtKB-KW"/>
</dbReference>
<evidence type="ECO:0000256" key="2">
    <source>
        <dbReference type="ARBA" id="ARBA00004496"/>
    </source>
</evidence>
<dbReference type="GO" id="GO:0071025">
    <property type="term" value="P:RNA surveillance"/>
    <property type="evidence" value="ECO:0007669"/>
    <property type="project" value="InterPro"/>
</dbReference>
<dbReference type="InterPro" id="IPR038069">
    <property type="entry name" value="Pelota/DOM34_N"/>
</dbReference>
<dbReference type="AlphaFoldDB" id="A0A9P6H1I7"/>
<evidence type="ECO:0000313" key="7">
    <source>
        <dbReference type="EMBL" id="KAF9764964.1"/>
    </source>
</evidence>
<evidence type="ECO:0000256" key="5">
    <source>
        <dbReference type="ARBA" id="ARBA00022723"/>
    </source>
</evidence>
<keyword evidence="8" id="KW-1185">Reference proteome</keyword>
<dbReference type="SUPFAM" id="SSF55315">
    <property type="entry name" value="L30e-like"/>
    <property type="match status" value="1"/>
</dbReference>
<evidence type="ECO:0000256" key="1">
    <source>
        <dbReference type="ARBA" id="ARBA00001968"/>
    </source>
</evidence>
<dbReference type="SMART" id="SM01194">
    <property type="entry name" value="eRF1_1"/>
    <property type="match status" value="1"/>
</dbReference>
<dbReference type="FunFam" id="2.30.30.870:FF:000001">
    <property type="entry name" value="Protein pelota homolog"/>
    <property type="match status" value="1"/>
</dbReference>
<dbReference type="PANTHER" id="PTHR10853:SF0">
    <property type="entry name" value="PROTEIN PELOTA HOMOLOG"/>
    <property type="match status" value="1"/>
</dbReference>
<organism evidence="7 8">
    <name type="scientific">Nosema granulosis</name>
    <dbReference type="NCBI Taxonomy" id="83296"/>
    <lineage>
        <taxon>Eukaryota</taxon>
        <taxon>Fungi</taxon>
        <taxon>Fungi incertae sedis</taxon>
        <taxon>Microsporidia</taxon>
        <taxon>Nosematidae</taxon>
        <taxon>Nosema</taxon>
    </lineage>
</organism>
<gene>
    <name evidence="7" type="primary">pelo</name>
    <name evidence="7" type="ORF">NGRA_0108</name>
</gene>
<reference evidence="7 8" key="1">
    <citation type="journal article" date="2020" name="Genome Biol. Evol.">
        <title>Comparative genomics of strictly vertically transmitted, feminizing microsporidia endosymbionts of amphipod crustaceans.</title>
        <authorList>
            <person name="Cormier A."/>
            <person name="Chebbi M.A."/>
            <person name="Giraud I."/>
            <person name="Wattier R."/>
            <person name="Teixeira M."/>
            <person name="Gilbert C."/>
            <person name="Rigaud T."/>
            <person name="Cordaux R."/>
        </authorList>
    </citation>
    <scope>NUCLEOTIDE SEQUENCE [LARGE SCALE GENOMIC DNA]</scope>
    <source>
        <strain evidence="7 8">Ou3-Ou53</strain>
    </source>
</reference>
<dbReference type="InterPro" id="IPR004405">
    <property type="entry name" value="TF_pelota"/>
</dbReference>
<proteinExistence type="inferred from homology"/>
<dbReference type="EMBL" id="SBJO01000003">
    <property type="protein sequence ID" value="KAF9764964.1"/>
    <property type="molecule type" value="Genomic_DNA"/>
</dbReference>
<comment type="subcellular location">
    <subcellularLocation>
        <location evidence="2">Cytoplasm</location>
    </subcellularLocation>
</comment>
<evidence type="ECO:0000256" key="3">
    <source>
        <dbReference type="ARBA" id="ARBA00009504"/>
    </source>
</evidence>
<dbReference type="PANTHER" id="PTHR10853">
    <property type="entry name" value="PELOTA"/>
    <property type="match status" value="1"/>
</dbReference>
<sequence length="346" mass="40077">MKIQNDRVDKKRNIGHMSLIPESQDDIYELDSIINVGDIVKSHTQRKVQMDNKTQIKLNLFLKIKIETINVDLQGSIIYLKGRTCEENEHVKLGSYHTIEVELGKKFDLYKEIWTNTQLKAIKECTKAKQDLLFVVLYEKECVISQVGKNRTTIKNKIEIKNKKFANIVNSLANHINSIEIMVIASVSDYRNDLQKAIKNHKDFKSFNSICVVKLPTELKNSTNSKIINYVLTDPSTSKQFGSIKYVEDLKEINKFFIDFEKGSDLICIGKRDVDEGIEYGALDRVFLTDEIYRPSSVNERRDIEEFCKTLETYRIKLYIVPISHYHGYKLKELGGMAGILKFIYK</sequence>
<comment type="caution">
    <text evidence="7">The sequence shown here is derived from an EMBL/GenBank/DDBJ whole genome shotgun (WGS) entry which is preliminary data.</text>
</comment>
<keyword evidence="5" id="KW-0479">Metal-binding</keyword>
<dbReference type="InterPro" id="IPR005140">
    <property type="entry name" value="eRF1_Pelota-like_N"/>
</dbReference>
<dbReference type="GO" id="GO:0070481">
    <property type="term" value="P:nuclear-transcribed mRNA catabolic process, non-stop decay"/>
    <property type="evidence" value="ECO:0007669"/>
    <property type="project" value="InterPro"/>
</dbReference>
<dbReference type="OrthoDB" id="10249111at2759"/>